<dbReference type="Proteomes" id="UP001558713">
    <property type="component" value="Unassembled WGS sequence"/>
</dbReference>
<comment type="caution">
    <text evidence="9">The sequence shown here is derived from an EMBL/GenBank/DDBJ whole genome shotgun (WGS) entry which is preliminary data.</text>
</comment>
<keyword evidence="4" id="KW-0805">Transcription regulation</keyword>
<feature type="domain" description="AIPP2-like SPOC-like" evidence="8">
    <location>
        <begin position="247"/>
        <end position="380"/>
    </location>
</feature>
<proteinExistence type="predicted"/>
<keyword evidence="5" id="KW-0804">Transcription</keyword>
<keyword evidence="10" id="KW-1185">Reference proteome</keyword>
<evidence type="ECO:0000259" key="8">
    <source>
        <dbReference type="Pfam" id="PF23121"/>
    </source>
</evidence>
<accession>A0ABD1B827</accession>
<evidence type="ECO:0000256" key="2">
    <source>
        <dbReference type="ARBA" id="ARBA00022771"/>
    </source>
</evidence>
<keyword evidence="3" id="KW-0862">Zinc</keyword>
<dbReference type="CDD" id="cd06222">
    <property type="entry name" value="RNase_H_like"/>
    <property type="match status" value="1"/>
</dbReference>
<dbReference type="Pfam" id="PF13456">
    <property type="entry name" value="RVT_3"/>
    <property type="match status" value="1"/>
</dbReference>
<dbReference type="PANTHER" id="PTHR33304:SF31">
    <property type="entry name" value="GB|AAF19536.1"/>
    <property type="match status" value="1"/>
</dbReference>
<dbReference type="Gene3D" id="3.30.420.10">
    <property type="entry name" value="Ribonuclease H-like superfamily/Ribonuclease H"/>
    <property type="match status" value="1"/>
</dbReference>
<evidence type="ECO:0000256" key="5">
    <source>
        <dbReference type="ARBA" id="ARBA00023163"/>
    </source>
</evidence>
<dbReference type="InterPro" id="IPR044730">
    <property type="entry name" value="RNase_H-like_dom_plant"/>
</dbReference>
<protein>
    <submittedName>
        <fullName evidence="9">PHD finger-containing protein 6</fullName>
    </submittedName>
</protein>
<evidence type="ECO:0000256" key="1">
    <source>
        <dbReference type="ARBA" id="ARBA00022723"/>
    </source>
</evidence>
<dbReference type="EMBL" id="JBANAX010000292">
    <property type="protein sequence ID" value="KAL1215103.1"/>
    <property type="molecule type" value="Genomic_DNA"/>
</dbReference>
<dbReference type="InterPro" id="IPR049914">
    <property type="entry name" value="PHD1-3/5-6"/>
</dbReference>
<evidence type="ECO:0000259" key="7">
    <source>
        <dbReference type="Pfam" id="PF13456"/>
    </source>
</evidence>
<evidence type="ECO:0000256" key="4">
    <source>
        <dbReference type="ARBA" id="ARBA00023015"/>
    </source>
</evidence>
<dbReference type="AlphaFoldDB" id="A0ABD1B827"/>
<dbReference type="SUPFAM" id="SSF53098">
    <property type="entry name" value="Ribonuclease H-like"/>
    <property type="match status" value="1"/>
</dbReference>
<evidence type="ECO:0000313" key="10">
    <source>
        <dbReference type="Proteomes" id="UP001558713"/>
    </source>
</evidence>
<organism evidence="9 10">
    <name type="scientific">Cardamine amara subsp. amara</name>
    <dbReference type="NCBI Taxonomy" id="228776"/>
    <lineage>
        <taxon>Eukaryota</taxon>
        <taxon>Viridiplantae</taxon>
        <taxon>Streptophyta</taxon>
        <taxon>Embryophyta</taxon>
        <taxon>Tracheophyta</taxon>
        <taxon>Spermatophyta</taxon>
        <taxon>Magnoliopsida</taxon>
        <taxon>eudicotyledons</taxon>
        <taxon>Gunneridae</taxon>
        <taxon>Pentapetalae</taxon>
        <taxon>rosids</taxon>
        <taxon>malvids</taxon>
        <taxon>Brassicales</taxon>
        <taxon>Brassicaceae</taxon>
        <taxon>Cardamineae</taxon>
        <taxon>Cardamine</taxon>
    </lineage>
</organism>
<evidence type="ECO:0000313" key="9">
    <source>
        <dbReference type="EMBL" id="KAL1215103.1"/>
    </source>
</evidence>
<dbReference type="InterPro" id="IPR002156">
    <property type="entry name" value="RNaseH_domain"/>
</dbReference>
<dbReference type="InterPro" id="IPR056280">
    <property type="entry name" value="AIPP2-like_SPOC"/>
</dbReference>
<feature type="compositionally biased region" description="Polar residues" evidence="6">
    <location>
        <begin position="11"/>
        <end position="21"/>
    </location>
</feature>
<reference evidence="9 10" key="1">
    <citation type="submission" date="2024-04" db="EMBL/GenBank/DDBJ databases">
        <title>Genome assembly C_amara_ONT_v2.</title>
        <authorList>
            <person name="Yant L."/>
            <person name="Moore C."/>
            <person name="Slenker M."/>
        </authorList>
    </citation>
    <scope>NUCLEOTIDE SEQUENCE [LARGE SCALE GENOMIC DNA]</scope>
    <source>
        <tissue evidence="9">Leaf</tissue>
    </source>
</reference>
<evidence type="ECO:0000256" key="6">
    <source>
        <dbReference type="SAM" id="MobiDB-lite"/>
    </source>
</evidence>
<keyword evidence="1" id="KW-0479">Metal-binding</keyword>
<dbReference type="PANTHER" id="PTHR33304">
    <property type="match status" value="1"/>
</dbReference>
<gene>
    <name evidence="9" type="ORF">V5N11_007678</name>
</gene>
<name>A0ABD1B827_CARAN</name>
<sequence>MGPGIKEVPGRSNQRVESSNPVPRGNPTPKTSKVMLISPEEAMKLTSGGNEMLVSPVAESSKPNTSHVASQVPKPVSAHQTPETSRPVPSRANSEVPKPVSARRTPETPRPVPARPTTEASRPVLATSAAGSRKEIICGLEAWNVTTPLVRKKIKPSLHQPKTDEPPSSPRALQIRSRVKQQAPNATQVVQEPIVEVGDGAKDHGFKEILEVGDKAKDHGFKEIRQSVSDEELTELLEYLPSKDPTWKGRIVDSATPLKFDCDFWATSASTISKKAHELSKAMPALLKVELLPTHHIPNDVSDRCPSLLNVQMYLFPDENITERFKGEHAHLFEAIATHNAKVDINGSELLIFSSKLLDKTSQFVISTQKKTENFLWGFFPKTINSQELGPGTAHQIDKDLDCEDVVMDIDTECPTPSVALNLLAKSQSTPSKSLEELNREASVPPGFEKLWAPPFVKLNVQGTSKMGFAGIVLNQSGKWVFGYAMCHKNISEVAAGILAIYHGLKILWDGGFRRIQLETTSREVITALTTKSVLFPKKKTILGSCKDMILKEWECNIYVISKEQNSCAEWLASSSRLEEQLQEFIFFDFPPRGLIDFMEENGLAAII</sequence>
<keyword evidence="2" id="KW-0863">Zinc-finger</keyword>
<dbReference type="InterPro" id="IPR012337">
    <property type="entry name" value="RNaseH-like_sf"/>
</dbReference>
<feature type="region of interest" description="Disordered" evidence="6">
    <location>
        <begin position="1"/>
        <end position="130"/>
    </location>
</feature>
<evidence type="ECO:0000256" key="3">
    <source>
        <dbReference type="ARBA" id="ARBA00022833"/>
    </source>
</evidence>
<dbReference type="GO" id="GO:0008270">
    <property type="term" value="F:zinc ion binding"/>
    <property type="evidence" value="ECO:0007669"/>
    <property type="project" value="UniProtKB-KW"/>
</dbReference>
<dbReference type="Pfam" id="PF23121">
    <property type="entry name" value="SPOC_AIPP2"/>
    <property type="match status" value="1"/>
</dbReference>
<feature type="domain" description="RNase H type-1" evidence="7">
    <location>
        <begin position="462"/>
        <end position="575"/>
    </location>
</feature>
<dbReference type="InterPro" id="IPR036397">
    <property type="entry name" value="RNaseH_sf"/>
</dbReference>